<feature type="transmembrane region" description="Helical" evidence="1">
    <location>
        <begin position="477"/>
        <end position="498"/>
    </location>
</feature>
<protein>
    <submittedName>
        <fullName evidence="2">Cation diffusion facilitator family transporter</fullName>
    </submittedName>
</protein>
<dbReference type="EMBL" id="AEHJ01000007">
    <property type="protein sequence ID" value="EFO78540.1"/>
    <property type="molecule type" value="Genomic_DNA"/>
</dbReference>
<dbReference type="Proteomes" id="UP000003457">
    <property type="component" value="Unassembled WGS sequence"/>
</dbReference>
<evidence type="ECO:0000313" key="3">
    <source>
        <dbReference type="Proteomes" id="UP000003457"/>
    </source>
</evidence>
<sequence length="864" mass="90144">MATTLATAWLNIVPSMKGVSSAVTAGFSNVNGTSIGSKIGSKVKAGILSTSSGAGSKVSSEFSKINGTSIGSKIGSKLKSGVASGSSGTGSSVSGELGKINGSAAGSKIGSQVKSGVAAGSSGLGSKISSELSSVDGSAAGTSVGTSFSSAFKKIVVAISAAAITSKIAEITKEAFQSYSDFEQLSGGVAKLYGNMNLSVEQYAAQQNKFVAEVLAAWQRNESAQATVMANAQKAWKSCGMSANDYMKQATTFSAALINSLGGDTQKAADMTDTAMKAMSDNINTFGSNAEDVQNAFNGFAKQNYTMLDNLKLGYGGTKDEMERLIKDANEWGAANGKASDLSIDSFADIITAIDQIQQKQQIAGTTAREASTTIEGSINSMKAAWSNWLGELGKSDADMGARTQELIQSAQTAANNAIPAIAKIIGNVFNSIGLGDIGSQFTNFANNFDSIKNTASEAFSQMKNAAQPFIDTVVNFASTTGASLMNFLSGLFSIVQANMPAISSMLQAVWGFLQPLVLLVMQIAQAVITQLLPPIQNLIAAILPPLIALITSTFTAFQSFSTTVAAVVMPVVQNIINIFKGVITILQGVAEYIVGVFSGNWSQAWEGIKTVFSGVWTIIKNIFVGQWNAITGVLKIGLSFVKSEFSAVWNNVKNLVTNVWNTVISVVSNGVNNVVGFVSGLPNKIKGFFSNAGDLLVGAGKAILNGFLNGLKNIWNNVKSFVSNIGDWIKQHKGPISYDRKLLIPAGEAIMGGFAKSLADSFSDVKDVVAEANGYMSSAFDDINPEATISVDLSKTGRANLTSAIDSQLAIPSKSDPNAMTYDQMVTALKKALDAQDTTIVLDTGVVAGSVNRRLGTNQNRGL</sequence>
<reference evidence="2 3" key="1">
    <citation type="submission" date="2010-10" db="EMBL/GenBank/DDBJ databases">
        <authorList>
            <person name="Durkin A.S."/>
            <person name="Madupu R."/>
            <person name="Torralba M."/>
            <person name="Gillis M."/>
            <person name="Methe B."/>
            <person name="Sutton G."/>
            <person name="Nelson K.E."/>
        </authorList>
    </citation>
    <scope>NUCLEOTIDE SEQUENCE [LARGE SCALE GENOMIC DNA]</scope>
    <source>
        <strain evidence="2 3">JCVIHMP022</strain>
    </source>
</reference>
<keyword evidence="1" id="KW-1133">Transmembrane helix</keyword>
<dbReference type="RefSeq" id="WP_003841981.1">
    <property type="nucleotide sequence ID" value="NZ_AEHJ01000007.1"/>
</dbReference>
<keyword evidence="1" id="KW-0812">Transmembrane</keyword>
<organism evidence="2 3">
    <name type="scientific">Bifidobacterium dentium JCVIHMP022</name>
    <dbReference type="NCBI Taxonomy" id="553191"/>
    <lineage>
        <taxon>Bacteria</taxon>
        <taxon>Bacillati</taxon>
        <taxon>Actinomycetota</taxon>
        <taxon>Actinomycetes</taxon>
        <taxon>Bifidobacteriales</taxon>
        <taxon>Bifidobacteriaceae</taxon>
        <taxon>Bifidobacterium</taxon>
    </lineage>
</organism>
<dbReference type="PANTHER" id="PTHR37813:SF1">
    <property type="entry name" value="FELS-2 PROPHAGE PROTEIN"/>
    <property type="match status" value="1"/>
</dbReference>
<dbReference type="AlphaFoldDB" id="A0AB72Z2Z3"/>
<comment type="caution">
    <text evidence="2">The sequence shown here is derived from an EMBL/GenBank/DDBJ whole genome shotgun (WGS) entry which is preliminary data.</text>
</comment>
<evidence type="ECO:0000313" key="2">
    <source>
        <dbReference type="EMBL" id="EFO78540.1"/>
    </source>
</evidence>
<dbReference type="PANTHER" id="PTHR37813">
    <property type="entry name" value="FELS-2 PROPHAGE PROTEIN"/>
    <property type="match status" value="1"/>
</dbReference>
<feature type="transmembrane region" description="Helical" evidence="1">
    <location>
        <begin position="510"/>
        <end position="533"/>
    </location>
</feature>
<name>A0AB72Z2Z3_9BIFI</name>
<dbReference type="Gene3D" id="1.20.120.20">
    <property type="entry name" value="Apolipoprotein"/>
    <property type="match status" value="1"/>
</dbReference>
<gene>
    <name evidence="2" type="ORF">HMPREF9003_0434</name>
</gene>
<proteinExistence type="predicted"/>
<keyword evidence="1" id="KW-0472">Membrane</keyword>
<accession>A0AB72Z2Z3</accession>
<feature type="transmembrane region" description="Helical" evidence="1">
    <location>
        <begin position="539"/>
        <end position="558"/>
    </location>
</feature>
<evidence type="ECO:0000256" key="1">
    <source>
        <dbReference type="SAM" id="Phobius"/>
    </source>
</evidence>